<gene>
    <name evidence="1" type="ORF">g.160967</name>
</gene>
<proteinExistence type="predicted"/>
<dbReference type="EMBL" id="GGMR01012206">
    <property type="protein sequence ID" value="MBY24825.1"/>
    <property type="molecule type" value="Transcribed_RNA"/>
</dbReference>
<accession>A0A2S2P5Y4</accession>
<protein>
    <submittedName>
        <fullName evidence="1">Uncharacterized protein</fullName>
    </submittedName>
</protein>
<sequence length="140" mass="15808">MVRGDRGASPVVFTEHAPPASRGQPYFLCSVVRAHFIRGGGACIRYTTLPRLAAVPFVFLVIARTTFFCFLSARAQTSFENERKKKMPEKGKNECLRRTAARAYLQHNIACMICRKEKMAKKKKLISNTMPKRTTRSAPL</sequence>
<organism evidence="1">
    <name type="scientific">Schizaphis graminum</name>
    <name type="common">Green bug aphid</name>
    <dbReference type="NCBI Taxonomy" id="13262"/>
    <lineage>
        <taxon>Eukaryota</taxon>
        <taxon>Metazoa</taxon>
        <taxon>Ecdysozoa</taxon>
        <taxon>Arthropoda</taxon>
        <taxon>Hexapoda</taxon>
        <taxon>Insecta</taxon>
        <taxon>Pterygota</taxon>
        <taxon>Neoptera</taxon>
        <taxon>Paraneoptera</taxon>
        <taxon>Hemiptera</taxon>
        <taxon>Sternorrhyncha</taxon>
        <taxon>Aphidomorpha</taxon>
        <taxon>Aphidoidea</taxon>
        <taxon>Aphididae</taxon>
        <taxon>Aphidini</taxon>
        <taxon>Schizaphis</taxon>
    </lineage>
</organism>
<dbReference type="AlphaFoldDB" id="A0A2S2P5Y4"/>
<evidence type="ECO:0000313" key="1">
    <source>
        <dbReference type="EMBL" id="MBY24825.1"/>
    </source>
</evidence>
<reference evidence="1" key="1">
    <citation type="submission" date="2018-04" db="EMBL/GenBank/DDBJ databases">
        <title>Transcriptome of Schizaphis graminum biotype I.</title>
        <authorList>
            <person name="Scully E.D."/>
            <person name="Geib S.M."/>
            <person name="Palmer N.A."/>
            <person name="Koch K."/>
            <person name="Bradshaw J."/>
            <person name="Heng-Moss T."/>
            <person name="Sarath G."/>
        </authorList>
    </citation>
    <scope>NUCLEOTIDE SEQUENCE</scope>
</reference>
<name>A0A2S2P5Y4_SCHGA</name>